<protein>
    <submittedName>
        <fullName evidence="2">Uncharacterized protein</fullName>
    </submittedName>
</protein>
<feature type="region of interest" description="Disordered" evidence="1">
    <location>
        <begin position="1"/>
        <end position="41"/>
    </location>
</feature>
<comment type="caution">
    <text evidence="2">The sequence shown here is derived from an EMBL/GenBank/DDBJ whole genome shotgun (WGS) entry which is preliminary data.</text>
</comment>
<sequence>MAEEKESTSVPLSQTGGNGGEDPEDPEKTPPASPNSSTRKASERLLIWDLSGKIWGIFWKRYKNLACEFQISEKF</sequence>
<proteinExistence type="predicted"/>
<dbReference type="EMBL" id="QGNW01001119">
    <property type="protein sequence ID" value="RVW55243.1"/>
    <property type="molecule type" value="Genomic_DNA"/>
</dbReference>
<name>A0A438F5L2_VITVI</name>
<gene>
    <name evidence="2" type="ORF">CK203_067042</name>
</gene>
<evidence type="ECO:0000256" key="1">
    <source>
        <dbReference type="SAM" id="MobiDB-lite"/>
    </source>
</evidence>
<dbReference type="AlphaFoldDB" id="A0A438F5L2"/>
<dbReference type="Proteomes" id="UP000288805">
    <property type="component" value="Unassembled WGS sequence"/>
</dbReference>
<evidence type="ECO:0000313" key="3">
    <source>
        <dbReference type="Proteomes" id="UP000288805"/>
    </source>
</evidence>
<reference evidence="2 3" key="1">
    <citation type="journal article" date="2018" name="PLoS Genet.">
        <title>Population sequencing reveals clonal diversity and ancestral inbreeding in the grapevine cultivar Chardonnay.</title>
        <authorList>
            <person name="Roach M.J."/>
            <person name="Johnson D.L."/>
            <person name="Bohlmann J."/>
            <person name="van Vuuren H.J."/>
            <person name="Jones S.J."/>
            <person name="Pretorius I.S."/>
            <person name="Schmidt S.A."/>
            <person name="Borneman A.R."/>
        </authorList>
    </citation>
    <scope>NUCLEOTIDE SEQUENCE [LARGE SCALE GENOMIC DNA]</scope>
    <source>
        <strain evidence="3">cv. Chardonnay</strain>
        <tissue evidence="2">Leaf</tissue>
    </source>
</reference>
<evidence type="ECO:0000313" key="2">
    <source>
        <dbReference type="EMBL" id="RVW55243.1"/>
    </source>
</evidence>
<accession>A0A438F5L2</accession>
<organism evidence="2 3">
    <name type="scientific">Vitis vinifera</name>
    <name type="common">Grape</name>
    <dbReference type="NCBI Taxonomy" id="29760"/>
    <lineage>
        <taxon>Eukaryota</taxon>
        <taxon>Viridiplantae</taxon>
        <taxon>Streptophyta</taxon>
        <taxon>Embryophyta</taxon>
        <taxon>Tracheophyta</taxon>
        <taxon>Spermatophyta</taxon>
        <taxon>Magnoliopsida</taxon>
        <taxon>eudicotyledons</taxon>
        <taxon>Gunneridae</taxon>
        <taxon>Pentapetalae</taxon>
        <taxon>rosids</taxon>
        <taxon>Vitales</taxon>
        <taxon>Vitaceae</taxon>
        <taxon>Viteae</taxon>
        <taxon>Vitis</taxon>
    </lineage>
</organism>